<comment type="caution">
    <text evidence="8">The sequence shown here is derived from an EMBL/GenBank/DDBJ whole genome shotgun (WGS) entry which is preliminary data.</text>
</comment>
<evidence type="ECO:0000256" key="1">
    <source>
        <dbReference type="ARBA" id="ARBA00006835"/>
    </source>
</evidence>
<evidence type="ECO:0000256" key="5">
    <source>
        <dbReference type="ARBA" id="ARBA00022695"/>
    </source>
</evidence>
<dbReference type="GO" id="GO:0000428">
    <property type="term" value="C:DNA-directed RNA polymerase complex"/>
    <property type="evidence" value="ECO:0007669"/>
    <property type="project" value="UniProtKB-KW"/>
</dbReference>
<sequence>MLIFQGYDMEDAMIINKSSLERGFAHGSVVKNELITLNSNHSYFALDTTNAMAMNILQEDGLPQPGQRLSDEQPFYSYYDHESGKFVTKLYHGEEMVVDQVKLCGNVASRISASSCARAMITYRIPRNPMIGDKFASRAGQKGICSQTLPSEDLPFSESGIVPDIVFNPHGFPSRMTI</sequence>
<dbReference type="InterPro" id="IPR007121">
    <property type="entry name" value="RNA_pol_bsu_CS"/>
</dbReference>
<dbReference type="EMBL" id="WIXP02000007">
    <property type="protein sequence ID" value="KAF6208468.1"/>
    <property type="molecule type" value="Genomic_DNA"/>
</dbReference>
<keyword evidence="4" id="KW-0808">Transferase</keyword>
<dbReference type="GO" id="GO:0032549">
    <property type="term" value="F:ribonucleoside binding"/>
    <property type="evidence" value="ECO:0007669"/>
    <property type="project" value="InterPro"/>
</dbReference>
<evidence type="ECO:0000313" key="8">
    <source>
        <dbReference type="EMBL" id="KAF6208468.1"/>
    </source>
</evidence>
<dbReference type="PANTHER" id="PTHR20856">
    <property type="entry name" value="DNA-DIRECTED RNA POLYMERASE I SUBUNIT 2"/>
    <property type="match status" value="1"/>
</dbReference>
<dbReference type="InterPro" id="IPR007120">
    <property type="entry name" value="DNA-dir_RNAP_su2_dom"/>
</dbReference>
<evidence type="ECO:0000313" key="9">
    <source>
        <dbReference type="Proteomes" id="UP000466442"/>
    </source>
</evidence>
<reference evidence="8" key="1">
    <citation type="journal article" date="2021" name="Mol. Ecol. Resour.">
        <title>Apolygus lucorum genome provides insights into omnivorousness and mesophyll feeding.</title>
        <authorList>
            <person name="Liu Y."/>
            <person name="Liu H."/>
            <person name="Wang H."/>
            <person name="Huang T."/>
            <person name="Liu B."/>
            <person name="Yang B."/>
            <person name="Yin L."/>
            <person name="Li B."/>
            <person name="Zhang Y."/>
            <person name="Zhang S."/>
            <person name="Jiang F."/>
            <person name="Zhang X."/>
            <person name="Ren Y."/>
            <person name="Wang B."/>
            <person name="Wang S."/>
            <person name="Lu Y."/>
            <person name="Wu K."/>
            <person name="Fan W."/>
            <person name="Wang G."/>
        </authorList>
    </citation>
    <scope>NUCLEOTIDE SEQUENCE</scope>
    <source>
        <strain evidence="8">12Hb</strain>
    </source>
</reference>
<dbReference type="AlphaFoldDB" id="A0A8S9XJM8"/>
<comment type="similarity">
    <text evidence="1">Belongs to the RNA polymerase beta chain family.</text>
</comment>
<evidence type="ECO:0000256" key="3">
    <source>
        <dbReference type="ARBA" id="ARBA00022478"/>
    </source>
</evidence>
<dbReference type="GO" id="GO:0003677">
    <property type="term" value="F:DNA binding"/>
    <property type="evidence" value="ECO:0007669"/>
    <property type="project" value="InterPro"/>
</dbReference>
<proteinExistence type="inferred from homology"/>
<dbReference type="GO" id="GO:0003899">
    <property type="term" value="F:DNA-directed RNA polymerase activity"/>
    <property type="evidence" value="ECO:0007669"/>
    <property type="project" value="UniProtKB-EC"/>
</dbReference>
<keyword evidence="3" id="KW-0240">DNA-directed RNA polymerase</keyword>
<name>A0A8S9XJM8_APOLU</name>
<feature type="non-terminal residue" evidence="8">
    <location>
        <position position="178"/>
    </location>
</feature>
<protein>
    <recommendedName>
        <fullName evidence="2">DNA-directed RNA polymerase</fullName>
        <ecNumber evidence="2">2.7.7.6</ecNumber>
    </recommendedName>
</protein>
<dbReference type="Gene3D" id="2.40.270.10">
    <property type="entry name" value="DNA-directed RNA polymerase, subunit 2, domain 6"/>
    <property type="match status" value="2"/>
</dbReference>
<organism evidence="8 9">
    <name type="scientific">Apolygus lucorum</name>
    <name type="common">Small green plant bug</name>
    <name type="synonym">Lygocoris lucorum</name>
    <dbReference type="NCBI Taxonomy" id="248454"/>
    <lineage>
        <taxon>Eukaryota</taxon>
        <taxon>Metazoa</taxon>
        <taxon>Ecdysozoa</taxon>
        <taxon>Arthropoda</taxon>
        <taxon>Hexapoda</taxon>
        <taxon>Insecta</taxon>
        <taxon>Pterygota</taxon>
        <taxon>Neoptera</taxon>
        <taxon>Paraneoptera</taxon>
        <taxon>Hemiptera</taxon>
        <taxon>Heteroptera</taxon>
        <taxon>Panheteroptera</taxon>
        <taxon>Cimicomorpha</taxon>
        <taxon>Miridae</taxon>
        <taxon>Mirini</taxon>
        <taxon>Apolygus</taxon>
    </lineage>
</organism>
<evidence type="ECO:0000256" key="4">
    <source>
        <dbReference type="ARBA" id="ARBA00022679"/>
    </source>
</evidence>
<dbReference type="InterPro" id="IPR015712">
    <property type="entry name" value="DNA-dir_RNA_pol_su2"/>
</dbReference>
<dbReference type="Proteomes" id="UP000466442">
    <property type="component" value="Unassembled WGS sequence"/>
</dbReference>
<dbReference type="GO" id="GO:0006351">
    <property type="term" value="P:DNA-templated transcription"/>
    <property type="evidence" value="ECO:0007669"/>
    <property type="project" value="InterPro"/>
</dbReference>
<evidence type="ECO:0000256" key="2">
    <source>
        <dbReference type="ARBA" id="ARBA00012418"/>
    </source>
</evidence>
<gene>
    <name evidence="8" type="ORF">GE061_016924</name>
</gene>
<dbReference type="PROSITE" id="PS01166">
    <property type="entry name" value="RNA_POL_BETA"/>
    <property type="match status" value="1"/>
</dbReference>
<evidence type="ECO:0000259" key="7">
    <source>
        <dbReference type="Pfam" id="PF00562"/>
    </source>
</evidence>
<dbReference type="OrthoDB" id="10248617at2759"/>
<dbReference type="SUPFAM" id="SSF64484">
    <property type="entry name" value="beta and beta-prime subunits of DNA dependent RNA-polymerase"/>
    <property type="match status" value="1"/>
</dbReference>
<dbReference type="EC" id="2.7.7.6" evidence="2"/>
<keyword evidence="9" id="KW-1185">Reference proteome</keyword>
<feature type="domain" description="DNA-directed RNA polymerase subunit 2 hybrid-binding" evidence="7">
    <location>
        <begin position="2"/>
        <end position="178"/>
    </location>
</feature>
<dbReference type="InterPro" id="IPR037033">
    <property type="entry name" value="DNA-dir_RNAP_su2_hyb_sf"/>
</dbReference>
<accession>A0A8S9XJM8</accession>
<evidence type="ECO:0000256" key="6">
    <source>
        <dbReference type="ARBA" id="ARBA00023163"/>
    </source>
</evidence>
<keyword evidence="5" id="KW-0548">Nucleotidyltransferase</keyword>
<dbReference type="Pfam" id="PF00562">
    <property type="entry name" value="RNA_pol_Rpb2_6"/>
    <property type="match status" value="1"/>
</dbReference>
<keyword evidence="6" id="KW-0804">Transcription</keyword>